<dbReference type="GO" id="GO:0008270">
    <property type="term" value="F:zinc ion binding"/>
    <property type="evidence" value="ECO:0007669"/>
    <property type="project" value="UniProtKB-KW"/>
</dbReference>
<dbReference type="Proteomes" id="UP001174909">
    <property type="component" value="Unassembled WGS sequence"/>
</dbReference>
<evidence type="ECO:0000256" key="8">
    <source>
        <dbReference type="SAM" id="Coils"/>
    </source>
</evidence>
<evidence type="ECO:0000256" key="6">
    <source>
        <dbReference type="ARBA" id="ARBA00022833"/>
    </source>
</evidence>
<evidence type="ECO:0000313" key="11">
    <source>
        <dbReference type="EMBL" id="CAI8026587.1"/>
    </source>
</evidence>
<dbReference type="InterPro" id="IPR008974">
    <property type="entry name" value="TRAF-like"/>
</dbReference>
<keyword evidence="5 7" id="KW-0863">Zinc-finger</keyword>
<keyword evidence="11" id="KW-0675">Receptor</keyword>
<accession>A0AA35SCG7</accession>
<protein>
    <submittedName>
        <fullName evidence="11">TNF receptor-associated factor 4</fullName>
    </submittedName>
</protein>
<evidence type="ECO:0000313" key="12">
    <source>
        <dbReference type="Proteomes" id="UP001174909"/>
    </source>
</evidence>
<gene>
    <name evidence="11" type="ORF">GBAR_LOCUS15267</name>
</gene>
<dbReference type="InterPro" id="IPR002083">
    <property type="entry name" value="MATH/TRAF_dom"/>
</dbReference>
<dbReference type="SUPFAM" id="SSF49599">
    <property type="entry name" value="TRAF domain-like"/>
    <property type="match status" value="3"/>
</dbReference>
<evidence type="ECO:0000256" key="5">
    <source>
        <dbReference type="ARBA" id="ARBA00022771"/>
    </source>
</evidence>
<evidence type="ECO:0000256" key="7">
    <source>
        <dbReference type="PROSITE-ProRule" id="PRU00207"/>
    </source>
</evidence>
<feature type="coiled-coil region" evidence="8">
    <location>
        <begin position="256"/>
        <end position="297"/>
    </location>
</feature>
<keyword evidence="6 7" id="KW-0862">Zinc</keyword>
<dbReference type="Gene3D" id="3.30.40.10">
    <property type="entry name" value="Zinc/RING finger domain, C3HC4 (zinc finger)"/>
    <property type="match status" value="3"/>
</dbReference>
<feature type="domain" description="RING-type" evidence="9">
    <location>
        <begin position="43"/>
        <end position="82"/>
    </location>
</feature>
<dbReference type="AlphaFoldDB" id="A0AA35SCG7"/>
<keyword evidence="4" id="KW-0677">Repeat</keyword>
<comment type="caution">
    <text evidence="11">The sequence shown here is derived from an EMBL/GenBank/DDBJ whole genome shotgun (WGS) entry which is preliminary data.</text>
</comment>
<keyword evidence="8" id="KW-0175">Coiled coil</keyword>
<dbReference type="SUPFAM" id="SSF57850">
    <property type="entry name" value="RING/U-box"/>
    <property type="match status" value="1"/>
</dbReference>
<sequence length="490" mass="55401">MAQGVLRRVRSSSVLAIMSNSPKLEHNGYTFDFVGKVSPELSCKLCSKVLREPVQVVCCGQHYCKSCIERRIASNPTCPNCHTPNFNHFKDKHFEQRIDMLKIYCPHHKKGCKWTGEMSTVKSHLHASQGCPYEAVLCANKCGQTMMRRDIKEHLLKHCLLRRVRCQYCNHENTYQVVTGTHYVVCPSYPVKCSYNCNTKNIKRSELSKHEPVCGMKPTTCPFAGAGCKASLVQKDLQDHLGAFITHHLDLVTKSMDSFKTRADSAERQMHMAKAEVEDLRRQAHSSQSQMERKMRAIARNASELLASCTERQVIAVQSIQALTVNNYTIDSINTPVTLQMVNYSEYKSSGKTWYSTPFYVAGGYKMCIAVHAIGTGSAQGSALSLSICLLNGEFDDELSWPVELPFHLMVEIVKQDENFDSSHSTNPGSSQNPKTYVYFHSDSPQDRVTSEVLVEARKYENFAPHDLVESRLLYYDALMFRVTAESEFL</sequence>
<feature type="domain" description="TRAF-type" evidence="10">
    <location>
        <begin position="123"/>
        <end position="172"/>
    </location>
</feature>
<dbReference type="PROSITE" id="PS50145">
    <property type="entry name" value="ZF_TRAF"/>
    <property type="match status" value="2"/>
</dbReference>
<dbReference type="GO" id="GO:0043122">
    <property type="term" value="P:regulation of canonical NF-kappaB signal transduction"/>
    <property type="evidence" value="ECO:0007669"/>
    <property type="project" value="TreeGrafter"/>
</dbReference>
<dbReference type="InterPro" id="IPR001841">
    <property type="entry name" value="Znf_RING"/>
</dbReference>
<feature type="zinc finger region" description="TRAF-type" evidence="7">
    <location>
        <begin position="123"/>
        <end position="172"/>
    </location>
</feature>
<feature type="domain" description="TRAF-type" evidence="10">
    <location>
        <begin position="181"/>
        <end position="238"/>
    </location>
</feature>
<evidence type="ECO:0000256" key="1">
    <source>
        <dbReference type="ARBA" id="ARBA00004496"/>
    </source>
</evidence>
<dbReference type="GO" id="GO:0005737">
    <property type="term" value="C:cytoplasm"/>
    <property type="evidence" value="ECO:0007669"/>
    <property type="project" value="UniProtKB-SubCell"/>
</dbReference>
<evidence type="ECO:0000256" key="4">
    <source>
        <dbReference type="ARBA" id="ARBA00022737"/>
    </source>
</evidence>
<dbReference type="PANTHER" id="PTHR10131:SF94">
    <property type="entry name" value="TNF RECEPTOR-ASSOCIATED FACTOR 4"/>
    <property type="match status" value="1"/>
</dbReference>
<keyword evidence="3 7" id="KW-0479">Metal-binding</keyword>
<dbReference type="Gene3D" id="2.60.210.10">
    <property type="entry name" value="Apoptosis, Tumor Necrosis Factor Receptor Associated Protein 2, Chain A"/>
    <property type="match status" value="1"/>
</dbReference>
<dbReference type="InterPro" id="IPR001293">
    <property type="entry name" value="Znf_TRAF"/>
</dbReference>
<dbReference type="CDD" id="cd16620">
    <property type="entry name" value="vRING-HC-C4C4_RBBP6"/>
    <property type="match status" value="1"/>
</dbReference>
<keyword evidence="2" id="KW-0963">Cytoplasm</keyword>
<name>A0AA35SCG7_GEOBA</name>
<comment type="subcellular location">
    <subcellularLocation>
        <location evidence="1">Cytoplasm</location>
    </subcellularLocation>
</comment>
<dbReference type="PANTHER" id="PTHR10131">
    <property type="entry name" value="TNF RECEPTOR ASSOCIATED FACTOR"/>
    <property type="match status" value="1"/>
</dbReference>
<evidence type="ECO:0000256" key="3">
    <source>
        <dbReference type="ARBA" id="ARBA00022723"/>
    </source>
</evidence>
<proteinExistence type="predicted"/>
<feature type="zinc finger region" description="TRAF-type" evidence="7">
    <location>
        <begin position="181"/>
        <end position="238"/>
    </location>
</feature>
<evidence type="ECO:0000256" key="2">
    <source>
        <dbReference type="ARBA" id="ARBA00022490"/>
    </source>
</evidence>
<evidence type="ECO:0000259" key="10">
    <source>
        <dbReference type="PROSITE" id="PS50145"/>
    </source>
</evidence>
<organism evidence="11 12">
    <name type="scientific">Geodia barretti</name>
    <name type="common">Barrett's horny sponge</name>
    <dbReference type="NCBI Taxonomy" id="519541"/>
    <lineage>
        <taxon>Eukaryota</taxon>
        <taxon>Metazoa</taxon>
        <taxon>Porifera</taxon>
        <taxon>Demospongiae</taxon>
        <taxon>Heteroscleromorpha</taxon>
        <taxon>Tetractinellida</taxon>
        <taxon>Astrophorina</taxon>
        <taxon>Geodiidae</taxon>
        <taxon>Geodia</taxon>
    </lineage>
</organism>
<dbReference type="Pfam" id="PF02176">
    <property type="entry name" value="zf-TRAF"/>
    <property type="match status" value="2"/>
</dbReference>
<reference evidence="11" key="1">
    <citation type="submission" date="2023-03" db="EMBL/GenBank/DDBJ databases">
        <authorList>
            <person name="Steffen K."/>
            <person name="Cardenas P."/>
        </authorList>
    </citation>
    <scope>NUCLEOTIDE SEQUENCE</scope>
</reference>
<dbReference type="Pfam" id="PF22486">
    <property type="entry name" value="MATH_2"/>
    <property type="match status" value="1"/>
</dbReference>
<dbReference type="InterPro" id="IPR013083">
    <property type="entry name" value="Znf_RING/FYVE/PHD"/>
</dbReference>
<dbReference type="EMBL" id="CASHTH010002222">
    <property type="protein sequence ID" value="CAI8026587.1"/>
    <property type="molecule type" value="Genomic_DNA"/>
</dbReference>
<dbReference type="PROSITE" id="PS50089">
    <property type="entry name" value="ZF_RING_2"/>
    <property type="match status" value="1"/>
</dbReference>
<keyword evidence="12" id="KW-1185">Reference proteome</keyword>
<evidence type="ECO:0000259" key="9">
    <source>
        <dbReference type="PROSITE" id="PS50089"/>
    </source>
</evidence>